<evidence type="ECO:0000256" key="1">
    <source>
        <dbReference type="SAM" id="SignalP"/>
    </source>
</evidence>
<gene>
    <name evidence="2" type="ORF">MNR06_06320</name>
</gene>
<protein>
    <submittedName>
        <fullName evidence="2">Uncharacterized protein</fullName>
    </submittedName>
</protein>
<accession>A0ABY4CFX1</accession>
<proteinExistence type="predicted"/>
<sequence>MKKIILNLIMLLVSIPAFACPELSGNFECTSESGPITSFSISKGYEKGQVIYQINGTKLIADGVPVTRSKGDGFPTTYTTSCEGQNLRARMQTHVSSAICPSLPLAVDSITIFTPVGNQIEMDDVTILLCPDKAPMNIRHKYTCTKK</sequence>
<dbReference type="Proteomes" id="UP000830116">
    <property type="component" value="Chromosome"/>
</dbReference>
<evidence type="ECO:0000313" key="3">
    <source>
        <dbReference type="Proteomes" id="UP000830116"/>
    </source>
</evidence>
<feature type="chain" id="PRO_5046486139" evidence="1">
    <location>
        <begin position="20"/>
        <end position="147"/>
    </location>
</feature>
<keyword evidence="1" id="KW-0732">Signal</keyword>
<dbReference type="EMBL" id="CP093442">
    <property type="protein sequence ID" value="UOF02566.1"/>
    <property type="molecule type" value="Genomic_DNA"/>
</dbReference>
<organism evidence="2 3">
    <name type="scientific">Bdellovibrio reynosensis</name>
    <dbReference type="NCBI Taxonomy" id="2835041"/>
    <lineage>
        <taxon>Bacteria</taxon>
        <taxon>Pseudomonadati</taxon>
        <taxon>Bdellovibrionota</taxon>
        <taxon>Bdellovibrionia</taxon>
        <taxon>Bdellovibrionales</taxon>
        <taxon>Pseudobdellovibrionaceae</taxon>
        <taxon>Bdellovibrio</taxon>
    </lineage>
</organism>
<feature type="signal peptide" evidence="1">
    <location>
        <begin position="1"/>
        <end position="19"/>
    </location>
</feature>
<keyword evidence="3" id="KW-1185">Reference proteome</keyword>
<evidence type="ECO:0000313" key="2">
    <source>
        <dbReference type="EMBL" id="UOF02566.1"/>
    </source>
</evidence>
<name>A0ABY4CFX1_9BACT</name>
<dbReference type="RefSeq" id="WP_243540222.1">
    <property type="nucleotide sequence ID" value="NZ_CP093442.1"/>
</dbReference>
<reference evidence="2" key="1">
    <citation type="submission" date="2022-03" db="EMBL/GenBank/DDBJ databases">
        <title>Genome Identification and Characterization of new species Bdellovibrio reynosense LBG001 sp. nov. from a Mexico soil sample.</title>
        <authorList>
            <person name="Camilli A."/>
            <person name="Ajao Y."/>
            <person name="Guo X."/>
        </authorList>
    </citation>
    <scope>NUCLEOTIDE SEQUENCE</scope>
    <source>
        <strain evidence="2">LBG001</strain>
    </source>
</reference>